<dbReference type="Gene3D" id="1.20.1250.20">
    <property type="entry name" value="MFS general substrate transporter like domains"/>
    <property type="match status" value="2"/>
</dbReference>
<feature type="transmembrane region" description="Helical" evidence="3">
    <location>
        <begin position="274"/>
        <end position="292"/>
    </location>
</feature>
<name>A0A4P9XGV7_9FUNG</name>
<dbReference type="InterPro" id="IPR011701">
    <property type="entry name" value="MFS"/>
</dbReference>
<dbReference type="GO" id="GO:0016020">
    <property type="term" value="C:membrane"/>
    <property type="evidence" value="ECO:0007669"/>
    <property type="project" value="UniProtKB-SubCell"/>
</dbReference>
<evidence type="ECO:0000256" key="1">
    <source>
        <dbReference type="ARBA" id="ARBA00004141"/>
    </source>
</evidence>
<evidence type="ECO:0000256" key="3">
    <source>
        <dbReference type="SAM" id="Phobius"/>
    </source>
</evidence>
<feature type="transmembrane region" description="Helical" evidence="3">
    <location>
        <begin position="73"/>
        <end position="96"/>
    </location>
</feature>
<feature type="transmembrane region" description="Helical" evidence="3">
    <location>
        <begin position="207"/>
        <end position="229"/>
    </location>
</feature>
<dbReference type="PANTHER" id="PTHR11360">
    <property type="entry name" value="MONOCARBOXYLATE TRANSPORTER"/>
    <property type="match status" value="1"/>
</dbReference>
<dbReference type="PANTHER" id="PTHR11360:SF284">
    <property type="entry name" value="EG:103B4.3 PROTEIN-RELATED"/>
    <property type="match status" value="1"/>
</dbReference>
<dbReference type="InterPro" id="IPR036259">
    <property type="entry name" value="MFS_trans_sf"/>
</dbReference>
<sequence length="401" mass="43700">PEGGYGWLVVLSAFFINFTVFGSTYTWGVYQELYLTDIYKGQITTFQLTFAGGLGMALIYTSGPFFGALRQRFGIKLLMCAGAVLQPLGLLLASWANSPWHLYLTHGLIAGFGASLVYFPSMFLPTQWFMKRRGLATGVAVSGSGIGGLVFGPLTRVLIDTVGFRWCLRYTAIGSFVIFVVAVLLARDSQIQATRQKIIDVSLLKRADFAALTMMTTLAIFGYIIPFYFLPSYATFIGLSTTDGALFVGLTTGINAAGRIFLGYAADVLGRVNTLFTCVLFTGVTVLLIWTFSTSYGVLLLFVLLYGFIAGGFVSLLPVVMAELVGRSFELRIILDAIIESSRSTLGYLFGPPIAGALLDATAPNTSYLPVQLFCGITTVLASTFVAWLRVMRTKKWFVRV</sequence>
<dbReference type="GO" id="GO:0022857">
    <property type="term" value="F:transmembrane transporter activity"/>
    <property type="evidence" value="ECO:0007669"/>
    <property type="project" value="InterPro"/>
</dbReference>
<keyword evidence="3" id="KW-0812">Transmembrane</keyword>
<dbReference type="Pfam" id="PF07690">
    <property type="entry name" value="MFS_1"/>
    <property type="match status" value="1"/>
</dbReference>
<feature type="transmembrane region" description="Helical" evidence="3">
    <location>
        <begin position="298"/>
        <end position="325"/>
    </location>
</feature>
<evidence type="ECO:0000313" key="5">
    <source>
        <dbReference type="EMBL" id="RKP04838.1"/>
    </source>
</evidence>
<feature type="non-terminal residue" evidence="5">
    <location>
        <position position="1"/>
    </location>
</feature>
<evidence type="ECO:0000256" key="2">
    <source>
        <dbReference type="ARBA" id="ARBA00006727"/>
    </source>
</evidence>
<gene>
    <name evidence="5" type="ORF">THASP1DRAFT_20625</name>
</gene>
<accession>A0A4P9XGV7</accession>
<evidence type="ECO:0000259" key="4">
    <source>
        <dbReference type="PROSITE" id="PS50850"/>
    </source>
</evidence>
<keyword evidence="3" id="KW-0472">Membrane</keyword>
<comment type="similarity">
    <text evidence="2">Belongs to the major facilitator superfamily. Monocarboxylate porter (TC 2.A.1.13) family.</text>
</comment>
<feature type="transmembrane region" description="Helical" evidence="3">
    <location>
        <begin position="369"/>
        <end position="391"/>
    </location>
</feature>
<feature type="transmembrane region" description="Helical" evidence="3">
    <location>
        <begin position="7"/>
        <end position="30"/>
    </location>
</feature>
<dbReference type="SUPFAM" id="SSF103473">
    <property type="entry name" value="MFS general substrate transporter"/>
    <property type="match status" value="1"/>
</dbReference>
<reference evidence="6" key="1">
    <citation type="journal article" date="2018" name="Nat. Microbiol.">
        <title>Leveraging single-cell genomics to expand the fungal tree of life.</title>
        <authorList>
            <person name="Ahrendt S.R."/>
            <person name="Quandt C.A."/>
            <person name="Ciobanu D."/>
            <person name="Clum A."/>
            <person name="Salamov A."/>
            <person name="Andreopoulos B."/>
            <person name="Cheng J.F."/>
            <person name="Woyke T."/>
            <person name="Pelin A."/>
            <person name="Henrissat B."/>
            <person name="Reynolds N.K."/>
            <person name="Benny G.L."/>
            <person name="Smith M.E."/>
            <person name="James T.Y."/>
            <person name="Grigoriev I.V."/>
        </authorList>
    </citation>
    <scope>NUCLEOTIDE SEQUENCE [LARGE SCALE GENOMIC DNA]</scope>
    <source>
        <strain evidence="6">RSA 1356</strain>
    </source>
</reference>
<dbReference type="Proteomes" id="UP000271241">
    <property type="component" value="Unassembled WGS sequence"/>
</dbReference>
<feature type="transmembrane region" description="Helical" evidence="3">
    <location>
        <begin position="166"/>
        <end position="186"/>
    </location>
</feature>
<dbReference type="CDD" id="cd17352">
    <property type="entry name" value="MFS_MCT_SLC16"/>
    <property type="match status" value="1"/>
</dbReference>
<keyword evidence="6" id="KW-1185">Reference proteome</keyword>
<keyword evidence="3" id="KW-1133">Transmembrane helix</keyword>
<feature type="transmembrane region" description="Helical" evidence="3">
    <location>
        <begin position="346"/>
        <end position="363"/>
    </location>
</feature>
<dbReference type="OrthoDB" id="6499973at2759"/>
<dbReference type="EMBL" id="KZ993418">
    <property type="protein sequence ID" value="RKP04838.1"/>
    <property type="molecule type" value="Genomic_DNA"/>
</dbReference>
<dbReference type="PROSITE" id="PS50850">
    <property type="entry name" value="MFS"/>
    <property type="match status" value="1"/>
</dbReference>
<dbReference type="InterPro" id="IPR020846">
    <property type="entry name" value="MFS_dom"/>
</dbReference>
<proteinExistence type="inferred from homology"/>
<dbReference type="InterPro" id="IPR050327">
    <property type="entry name" value="Proton-linked_MCT"/>
</dbReference>
<protein>
    <submittedName>
        <fullName evidence="5">Major facilitator superfamily domain-containing protein</fullName>
    </submittedName>
</protein>
<evidence type="ECO:0000313" key="6">
    <source>
        <dbReference type="Proteomes" id="UP000271241"/>
    </source>
</evidence>
<feature type="transmembrane region" description="Helical" evidence="3">
    <location>
        <begin position="42"/>
        <end position="61"/>
    </location>
</feature>
<organism evidence="5 6">
    <name type="scientific">Thamnocephalis sphaerospora</name>
    <dbReference type="NCBI Taxonomy" id="78915"/>
    <lineage>
        <taxon>Eukaryota</taxon>
        <taxon>Fungi</taxon>
        <taxon>Fungi incertae sedis</taxon>
        <taxon>Zoopagomycota</taxon>
        <taxon>Zoopagomycotina</taxon>
        <taxon>Zoopagomycetes</taxon>
        <taxon>Zoopagales</taxon>
        <taxon>Sigmoideomycetaceae</taxon>
        <taxon>Thamnocephalis</taxon>
    </lineage>
</organism>
<feature type="transmembrane region" description="Helical" evidence="3">
    <location>
        <begin position="135"/>
        <end position="154"/>
    </location>
</feature>
<feature type="transmembrane region" description="Helical" evidence="3">
    <location>
        <begin position="244"/>
        <end position="262"/>
    </location>
</feature>
<feature type="transmembrane region" description="Helical" evidence="3">
    <location>
        <begin position="102"/>
        <end position="123"/>
    </location>
</feature>
<feature type="domain" description="Major facilitator superfamily (MFS) profile" evidence="4">
    <location>
        <begin position="12"/>
        <end position="395"/>
    </location>
</feature>
<comment type="subcellular location">
    <subcellularLocation>
        <location evidence="1">Membrane</location>
        <topology evidence="1">Multi-pass membrane protein</topology>
    </subcellularLocation>
</comment>
<dbReference type="AlphaFoldDB" id="A0A4P9XGV7"/>